<reference evidence="1 2" key="1">
    <citation type="submission" date="2015-04" db="EMBL/GenBank/DDBJ databases">
        <authorList>
            <person name="Syromyatnikov M.Y."/>
            <person name="Popov V.N."/>
        </authorList>
    </citation>
    <scope>NUCLEOTIDE SEQUENCE [LARGE SCALE GENOMIC DNA]</scope>
</reference>
<sequence>MTMPKLFLLNLSYQQLLRALTEKKITANKTDHLTLLLIITSVSITPIKCVTCRFYLTTNSFYGCEMFEVNVTESNV</sequence>
<evidence type="ECO:0000313" key="1">
    <source>
        <dbReference type="EMBL" id="CRL06045.1"/>
    </source>
</evidence>
<protein>
    <submittedName>
        <fullName evidence="1">CLUMA_CG019002, isoform A</fullName>
    </submittedName>
</protein>
<proteinExistence type="predicted"/>
<dbReference type="Proteomes" id="UP000183832">
    <property type="component" value="Unassembled WGS sequence"/>
</dbReference>
<name>A0A1J1J0R6_9DIPT</name>
<dbReference type="EMBL" id="CVRI01000066">
    <property type="protein sequence ID" value="CRL06045.1"/>
    <property type="molecule type" value="Genomic_DNA"/>
</dbReference>
<organism evidence="1 2">
    <name type="scientific">Clunio marinus</name>
    <dbReference type="NCBI Taxonomy" id="568069"/>
    <lineage>
        <taxon>Eukaryota</taxon>
        <taxon>Metazoa</taxon>
        <taxon>Ecdysozoa</taxon>
        <taxon>Arthropoda</taxon>
        <taxon>Hexapoda</taxon>
        <taxon>Insecta</taxon>
        <taxon>Pterygota</taxon>
        <taxon>Neoptera</taxon>
        <taxon>Endopterygota</taxon>
        <taxon>Diptera</taxon>
        <taxon>Nematocera</taxon>
        <taxon>Chironomoidea</taxon>
        <taxon>Chironomidae</taxon>
        <taxon>Clunio</taxon>
    </lineage>
</organism>
<evidence type="ECO:0000313" key="2">
    <source>
        <dbReference type="Proteomes" id="UP000183832"/>
    </source>
</evidence>
<gene>
    <name evidence="1" type="ORF">CLUMA_CG019002</name>
</gene>
<keyword evidence="2" id="KW-1185">Reference proteome</keyword>
<accession>A0A1J1J0R6</accession>
<dbReference type="AlphaFoldDB" id="A0A1J1J0R6"/>